<reference evidence="1 2" key="1">
    <citation type="submission" date="2015-01" db="EMBL/GenBank/DDBJ databases">
        <title>Lifestyle Evolution in Cyanobacterial Symbionts of Sponges.</title>
        <authorList>
            <person name="Burgsdorf I."/>
            <person name="Slaby B.M."/>
            <person name="Handley K.M."/>
            <person name="Haber M."/>
            <person name="Blom J."/>
            <person name="Marshall C.W."/>
            <person name="Gilbert J.A."/>
            <person name="Hentschel U."/>
            <person name="Steindler L."/>
        </authorList>
    </citation>
    <scope>NUCLEOTIDE SEQUENCE [LARGE SCALE GENOMIC DNA]</scope>
    <source>
        <strain evidence="1">SP3</strain>
    </source>
</reference>
<dbReference type="PATRIC" id="fig|1604020.3.peg.2007"/>
<sequence length="62" mass="6801">MGVSVQPVGTMTTGRWTVRYRIGTSQSYDRIVDAPSQADANKIFDAEMPNAQRCGSALPLRK</sequence>
<dbReference type="EMBL" id="JXQG01000073">
    <property type="protein sequence ID" value="KKZ10887.1"/>
    <property type="molecule type" value="Genomic_DNA"/>
</dbReference>
<accession>A0A0G2HJ80</accession>
<dbReference type="AlphaFoldDB" id="A0A0G2HJ80"/>
<gene>
    <name evidence="1" type="ORF">TE42_09260</name>
</gene>
<comment type="caution">
    <text evidence="1">The sequence shown here is derived from an EMBL/GenBank/DDBJ whole genome shotgun (WGS) entry which is preliminary data.</text>
</comment>
<evidence type="ECO:0000313" key="1">
    <source>
        <dbReference type="EMBL" id="KKZ10887.1"/>
    </source>
</evidence>
<protein>
    <submittedName>
        <fullName evidence="1">Uncharacterized protein</fullName>
    </submittedName>
</protein>
<evidence type="ECO:0000313" key="2">
    <source>
        <dbReference type="Proteomes" id="UP000035067"/>
    </source>
</evidence>
<dbReference type="Proteomes" id="UP000035067">
    <property type="component" value="Unassembled WGS sequence"/>
</dbReference>
<name>A0A0G2HJ80_9SYNE</name>
<organism evidence="1 2">
    <name type="scientific">Candidatus Synechococcus spongiarum SP3</name>
    <dbReference type="NCBI Taxonomy" id="1604020"/>
    <lineage>
        <taxon>Bacteria</taxon>
        <taxon>Bacillati</taxon>
        <taxon>Cyanobacteriota</taxon>
        <taxon>Cyanophyceae</taxon>
        <taxon>Synechococcales</taxon>
        <taxon>Synechococcaceae</taxon>
        <taxon>Synechococcus</taxon>
    </lineage>
</organism>
<proteinExistence type="predicted"/>